<organism evidence="1">
    <name type="scientific">Populus alba</name>
    <name type="common">White poplar</name>
    <dbReference type="NCBI Taxonomy" id="43335"/>
    <lineage>
        <taxon>Eukaryota</taxon>
        <taxon>Viridiplantae</taxon>
        <taxon>Streptophyta</taxon>
        <taxon>Embryophyta</taxon>
        <taxon>Tracheophyta</taxon>
        <taxon>Spermatophyta</taxon>
        <taxon>Magnoliopsida</taxon>
        <taxon>eudicotyledons</taxon>
        <taxon>Gunneridae</taxon>
        <taxon>Pentapetalae</taxon>
        <taxon>rosids</taxon>
        <taxon>fabids</taxon>
        <taxon>Malpighiales</taxon>
        <taxon>Salicaceae</taxon>
        <taxon>Saliceae</taxon>
        <taxon>Populus</taxon>
    </lineage>
</organism>
<proteinExistence type="predicted"/>
<sequence length="124" mass="13480">MSRLSYTRVPVEVNLMSDLPYSIEVTLPNGSMIHQPILSISLTPASDLAGPRADKGKYVVVSGALGYSTSHSTELFGKIYRDGTLTLLGSSWVTSTLSNLKRINIMESLYPCMKLLISEPVALC</sequence>
<name>A0A4U5NR27_POPAL</name>
<evidence type="ECO:0000313" key="1">
    <source>
        <dbReference type="EMBL" id="TKR85181.1"/>
    </source>
</evidence>
<dbReference type="AlphaFoldDB" id="A0A4U5NR27"/>
<dbReference type="EMBL" id="RCHU01000964">
    <property type="protein sequence ID" value="TKR85181.1"/>
    <property type="molecule type" value="Genomic_DNA"/>
</dbReference>
<reference evidence="1" key="1">
    <citation type="submission" date="2018-10" db="EMBL/GenBank/DDBJ databases">
        <title>Population genomic analysis revealed the cold adaptation of white poplar.</title>
        <authorList>
            <person name="Liu Y.-J."/>
        </authorList>
    </citation>
    <scope>NUCLEOTIDE SEQUENCE [LARGE SCALE GENOMIC DNA]</scope>
    <source>
        <strain evidence="1">PAL-ZL1</strain>
    </source>
</reference>
<gene>
    <name evidence="1" type="ORF">D5086_0000250340</name>
</gene>
<accession>A0A4U5NR27</accession>
<protein>
    <submittedName>
        <fullName evidence="1">Uncharacterized protein</fullName>
    </submittedName>
</protein>
<comment type="caution">
    <text evidence="1">The sequence shown here is derived from an EMBL/GenBank/DDBJ whole genome shotgun (WGS) entry which is preliminary data.</text>
</comment>